<organism evidence="1">
    <name type="scientific">Trepomonas sp. PC1</name>
    <dbReference type="NCBI Taxonomy" id="1076344"/>
    <lineage>
        <taxon>Eukaryota</taxon>
        <taxon>Metamonada</taxon>
        <taxon>Diplomonadida</taxon>
        <taxon>Hexamitidae</taxon>
        <taxon>Hexamitinae</taxon>
        <taxon>Trepomonas</taxon>
    </lineage>
</organism>
<feature type="non-terminal residue" evidence="1">
    <location>
        <position position="489"/>
    </location>
</feature>
<feature type="non-terminal residue" evidence="1">
    <location>
        <position position="1"/>
    </location>
</feature>
<evidence type="ECO:0008006" key="2">
    <source>
        <dbReference type="Google" id="ProtNLM"/>
    </source>
</evidence>
<gene>
    <name evidence="1" type="ORF">TPC1_12306</name>
</gene>
<protein>
    <recommendedName>
        <fullName evidence="2">SET domain-containing protein</fullName>
    </recommendedName>
</protein>
<dbReference type="SUPFAM" id="SSF82199">
    <property type="entry name" value="SET domain"/>
    <property type="match status" value="1"/>
</dbReference>
<accession>A0A146KDQ7</accession>
<dbReference type="InterPro" id="IPR046341">
    <property type="entry name" value="SET_dom_sf"/>
</dbReference>
<dbReference type="Gene3D" id="2.170.270.10">
    <property type="entry name" value="SET domain"/>
    <property type="match status" value="1"/>
</dbReference>
<dbReference type="EMBL" id="GDID01001723">
    <property type="protein sequence ID" value="JAP94883.1"/>
    <property type="molecule type" value="Transcribed_RNA"/>
</dbReference>
<name>A0A146KDQ7_9EUKA</name>
<dbReference type="AlphaFoldDB" id="A0A146KDQ7"/>
<reference evidence="1" key="1">
    <citation type="submission" date="2015-07" db="EMBL/GenBank/DDBJ databases">
        <title>Adaptation to a free-living lifestyle via gene acquisitions in the diplomonad Trepomonas sp. PC1.</title>
        <authorList>
            <person name="Xu F."/>
            <person name="Jerlstrom-Hultqvist J."/>
            <person name="Kolisko M."/>
            <person name="Simpson A.G.B."/>
            <person name="Roger A.J."/>
            <person name="Svard S.G."/>
            <person name="Andersson J.O."/>
        </authorList>
    </citation>
    <scope>NUCLEOTIDE SEQUENCE</scope>
    <source>
        <strain evidence="1">PC1</strain>
    </source>
</reference>
<proteinExistence type="predicted"/>
<evidence type="ECO:0000313" key="1">
    <source>
        <dbReference type="EMBL" id="JAP94883.1"/>
    </source>
</evidence>
<sequence>FNEFKIHFQKTSFQMPKISLQNQQKASRQLDCPDMYNMHTSYISDVFSYSNTYLRKFPGAIKDSINSFLVESSYNIRSYYKALTFIQLLRRTNVVLNKEDDRQMTKLEAQLKKRLREQTSGIYDFIGMFKAINGHPFPRLEVSDYKSPKLKLVEHSMYKYYIAQQDILPGEILILEKAIVFSNEKTYQDALKDCTESYQSNILQLKGGSSYGVFDDPNLKFVDDVEQNFVPIYLFQYQQLIFKPIELNQIVGYGIFPQYVNLRSSCENNCNLSFIGDLLIVTCQKPILANQKIIVNKFSPFNPKTMKDKYQQQNFDFCECSECTKQVLVKKQLADLHFSALNQIKICLRNELDEKQLSNALVDIVELNETRLDQIMPKSRFLLQGVYAVLINELIRLKQYFVAKVFSLRAMEAVGFFFSVEGKVVFKGKSWHENQFYFLIKVVDCLDQLLKTDIDVCNHDEYKQCLGQMEKYVEYVGKQYYGWAECVWW</sequence>